<dbReference type="AlphaFoldDB" id="A0A4U0PCD4"/>
<accession>A0A4U0PCD4</accession>
<keyword evidence="3" id="KW-1185">Reference proteome</keyword>
<dbReference type="Proteomes" id="UP000310016">
    <property type="component" value="Unassembled WGS sequence"/>
</dbReference>
<comment type="caution">
    <text evidence="2">The sequence shown here is derived from an EMBL/GenBank/DDBJ whole genome shotgun (WGS) entry which is preliminary data.</text>
</comment>
<organism evidence="2 3">
    <name type="scientific">Chitiniphilus eburneus</name>
    <dbReference type="NCBI Taxonomy" id="2571148"/>
    <lineage>
        <taxon>Bacteria</taxon>
        <taxon>Pseudomonadati</taxon>
        <taxon>Pseudomonadota</taxon>
        <taxon>Betaproteobacteria</taxon>
        <taxon>Neisseriales</taxon>
        <taxon>Chitinibacteraceae</taxon>
        <taxon>Chitiniphilus</taxon>
    </lineage>
</organism>
<feature type="signal peptide" evidence="1">
    <location>
        <begin position="1"/>
        <end position="18"/>
    </location>
</feature>
<evidence type="ECO:0000313" key="2">
    <source>
        <dbReference type="EMBL" id="TJZ65220.1"/>
    </source>
</evidence>
<dbReference type="EMBL" id="SUMF01000039">
    <property type="protein sequence ID" value="TJZ65220.1"/>
    <property type="molecule type" value="Genomic_DNA"/>
</dbReference>
<sequence length="95" mass="10620">MKLHITLLMFLVSANSWAALNQCDQIPHVMHINGITTQPDDATTNKKMLQEALAQELGHPVPTDLAYNQTHGFFADIAQTFYQLSQQNPDTAPEK</sequence>
<evidence type="ECO:0000313" key="3">
    <source>
        <dbReference type="Proteomes" id="UP000310016"/>
    </source>
</evidence>
<gene>
    <name evidence="2" type="ORF">FAZ21_18510</name>
</gene>
<proteinExistence type="predicted"/>
<evidence type="ECO:0000256" key="1">
    <source>
        <dbReference type="SAM" id="SignalP"/>
    </source>
</evidence>
<reference evidence="2 3" key="1">
    <citation type="submission" date="2019-04" db="EMBL/GenBank/DDBJ databases">
        <title>Chitiniphilus eburnea sp. nov., a novel chitinolytic bacterium isolated from aquaculture sludge.</title>
        <authorList>
            <person name="Sheng M."/>
        </authorList>
    </citation>
    <scope>NUCLEOTIDE SEQUENCE [LARGE SCALE GENOMIC DNA]</scope>
    <source>
        <strain evidence="2 3">HX-2-15</strain>
    </source>
</reference>
<keyword evidence="1" id="KW-0732">Signal</keyword>
<name>A0A4U0PCD4_9NEIS</name>
<feature type="chain" id="PRO_5020182589" evidence="1">
    <location>
        <begin position="19"/>
        <end position="95"/>
    </location>
</feature>
<dbReference type="RefSeq" id="WP_211243525.1">
    <property type="nucleotide sequence ID" value="NZ_SUMF01000039.1"/>
</dbReference>
<feature type="non-terminal residue" evidence="2">
    <location>
        <position position="95"/>
    </location>
</feature>
<protein>
    <submittedName>
        <fullName evidence="2">Uncharacterized protein</fullName>
    </submittedName>
</protein>